<comment type="caution">
    <text evidence="2">The sequence shown here is derived from an EMBL/GenBank/DDBJ whole genome shotgun (WGS) entry which is preliminary data.</text>
</comment>
<keyword evidence="3" id="KW-1185">Reference proteome</keyword>
<dbReference type="GO" id="GO:0016787">
    <property type="term" value="F:hydrolase activity"/>
    <property type="evidence" value="ECO:0007669"/>
    <property type="project" value="UniProtKB-KW"/>
</dbReference>
<dbReference type="Gene3D" id="3.40.50.1820">
    <property type="entry name" value="alpha/beta hydrolase"/>
    <property type="match status" value="1"/>
</dbReference>
<name>A0ABV5Q832_9ACTN</name>
<dbReference type="Proteomes" id="UP001589646">
    <property type="component" value="Unassembled WGS sequence"/>
</dbReference>
<dbReference type="InterPro" id="IPR050261">
    <property type="entry name" value="FrsA_esterase"/>
</dbReference>
<comment type="similarity">
    <text evidence="1">Belongs to the AB hydrolase superfamily.</text>
</comment>
<dbReference type="RefSeq" id="WP_346119426.1">
    <property type="nucleotide sequence ID" value="NZ_BAAAXC010000008.1"/>
</dbReference>
<evidence type="ECO:0000313" key="2">
    <source>
        <dbReference type="EMBL" id="MFB9531625.1"/>
    </source>
</evidence>
<dbReference type="EC" id="3.4.-.-" evidence="2"/>
<proteinExistence type="inferred from homology"/>
<keyword evidence="2" id="KW-0378">Hydrolase</keyword>
<sequence>MLTPVVDFLCARPEVDADGIVLIGVSQAGYWVPRALAFEHRFAAAVADPGVFDVSTSWLRNLPDELVALLDGGERELFDRVVAEEMSQATPQERQELAWRAKPYGIGSLFDLFTEVRGYTLAGVAERITTPLLITDPEGEQFWPGQSRRLFDALTGPSELVAFTAAEGADQHCQPMARSLADQRIFDWFAERLPG</sequence>
<reference evidence="2 3" key="1">
    <citation type="submission" date="2024-09" db="EMBL/GenBank/DDBJ databases">
        <authorList>
            <person name="Sun Q."/>
            <person name="Mori K."/>
        </authorList>
    </citation>
    <scope>NUCLEOTIDE SEQUENCE [LARGE SCALE GENOMIC DNA]</scope>
    <source>
        <strain evidence="2 3">JCM 3323</strain>
    </source>
</reference>
<organism evidence="2 3">
    <name type="scientific">Nonomuraea roseola</name>
    <dbReference type="NCBI Taxonomy" id="46179"/>
    <lineage>
        <taxon>Bacteria</taxon>
        <taxon>Bacillati</taxon>
        <taxon>Actinomycetota</taxon>
        <taxon>Actinomycetes</taxon>
        <taxon>Streptosporangiales</taxon>
        <taxon>Streptosporangiaceae</taxon>
        <taxon>Nonomuraea</taxon>
    </lineage>
</organism>
<dbReference type="PANTHER" id="PTHR22946:SF12">
    <property type="entry name" value="CONIDIAL PIGMENT BIOSYNTHESIS PROTEIN AYG1 (AFU_ORTHOLOGUE AFUA_2G17550)"/>
    <property type="match status" value="1"/>
</dbReference>
<dbReference type="InterPro" id="IPR029058">
    <property type="entry name" value="AB_hydrolase_fold"/>
</dbReference>
<gene>
    <name evidence="2" type="ORF">ACFFRN_33910</name>
</gene>
<dbReference type="PANTHER" id="PTHR22946">
    <property type="entry name" value="DIENELACTONE HYDROLASE DOMAIN-CONTAINING PROTEIN-RELATED"/>
    <property type="match status" value="1"/>
</dbReference>
<accession>A0ABV5Q832</accession>
<protein>
    <submittedName>
        <fullName evidence="2">Alpha/beta hydrolase family protein</fullName>
        <ecNumber evidence="2">3.4.-.-</ecNumber>
    </submittedName>
</protein>
<dbReference type="SUPFAM" id="SSF53474">
    <property type="entry name" value="alpha/beta-Hydrolases"/>
    <property type="match status" value="1"/>
</dbReference>
<evidence type="ECO:0000256" key="1">
    <source>
        <dbReference type="ARBA" id="ARBA00008645"/>
    </source>
</evidence>
<evidence type="ECO:0000313" key="3">
    <source>
        <dbReference type="Proteomes" id="UP001589646"/>
    </source>
</evidence>
<dbReference type="EMBL" id="JBHMCE010000011">
    <property type="protein sequence ID" value="MFB9531625.1"/>
    <property type="molecule type" value="Genomic_DNA"/>
</dbReference>